<evidence type="ECO:0000256" key="5">
    <source>
        <dbReference type="ARBA" id="ARBA00022840"/>
    </source>
</evidence>
<dbReference type="SUPFAM" id="SSF52540">
    <property type="entry name" value="P-loop containing nucleoside triphosphate hydrolases"/>
    <property type="match status" value="1"/>
</dbReference>
<comment type="caution">
    <text evidence="9">The sequence shown here is derived from an EMBL/GenBank/DDBJ whole genome shotgun (WGS) entry which is preliminary data.</text>
</comment>
<protein>
    <recommendedName>
        <fullName evidence="7 8">Dephospho-CoA kinase</fullName>
        <ecNumber evidence="7 8">2.7.1.24</ecNumber>
    </recommendedName>
    <alternativeName>
        <fullName evidence="7">Dephosphocoenzyme A kinase</fullName>
    </alternativeName>
</protein>
<comment type="similarity">
    <text evidence="2">In the C-terminal section; belongs to the UPF0157 (GrpB) family.</text>
</comment>
<dbReference type="Pfam" id="PF01121">
    <property type="entry name" value="CoaE"/>
    <property type="match status" value="1"/>
</dbReference>
<evidence type="ECO:0000256" key="8">
    <source>
        <dbReference type="NCBIfam" id="TIGR00152"/>
    </source>
</evidence>
<dbReference type="EMBL" id="JACYWE010000003">
    <property type="protein sequence ID" value="MBD8506344.1"/>
    <property type="molecule type" value="Genomic_DNA"/>
</dbReference>
<dbReference type="CDD" id="cd02022">
    <property type="entry name" value="DPCK"/>
    <property type="match status" value="1"/>
</dbReference>
<dbReference type="Gene3D" id="3.40.50.300">
    <property type="entry name" value="P-loop containing nucleotide triphosphate hydrolases"/>
    <property type="match status" value="1"/>
</dbReference>
<comment type="similarity">
    <text evidence="1">In the N-terminal section; belongs to the CoaE family.</text>
</comment>
<dbReference type="GO" id="GO:0005737">
    <property type="term" value="C:cytoplasm"/>
    <property type="evidence" value="ECO:0007669"/>
    <property type="project" value="UniProtKB-SubCell"/>
</dbReference>
<dbReference type="GO" id="GO:0005524">
    <property type="term" value="F:ATP binding"/>
    <property type="evidence" value="ECO:0007669"/>
    <property type="project" value="UniProtKB-UniRule"/>
</dbReference>
<evidence type="ECO:0000256" key="3">
    <source>
        <dbReference type="ARBA" id="ARBA00022490"/>
    </source>
</evidence>
<reference evidence="9" key="1">
    <citation type="submission" date="2020-09" db="EMBL/GenBank/DDBJ databases">
        <title>Hoyosella lacisalsi sp. nov., a halotolerant actinobacterium isolated from soil of Lake Gudzhirganskoe.</title>
        <authorList>
            <person name="Yang Q."/>
            <person name="Guo P.Y."/>
            <person name="Liu S.W."/>
            <person name="Li F.N."/>
            <person name="Sun C.H."/>
        </authorList>
    </citation>
    <scope>NUCLEOTIDE SEQUENCE</scope>
    <source>
        <strain evidence="9">G463</strain>
    </source>
</reference>
<dbReference type="GO" id="GO:0015937">
    <property type="term" value="P:coenzyme A biosynthetic process"/>
    <property type="evidence" value="ECO:0007669"/>
    <property type="project" value="UniProtKB-UniRule"/>
</dbReference>
<proteinExistence type="inferred from homology"/>
<keyword evidence="10" id="KW-1185">Reference proteome</keyword>
<dbReference type="PANTHER" id="PTHR10695:SF46">
    <property type="entry name" value="BIFUNCTIONAL COENZYME A SYNTHASE-RELATED"/>
    <property type="match status" value="1"/>
</dbReference>
<dbReference type="PANTHER" id="PTHR10695">
    <property type="entry name" value="DEPHOSPHO-COA KINASE-RELATED"/>
    <property type="match status" value="1"/>
</dbReference>
<dbReference type="RefSeq" id="WP_192038781.1">
    <property type="nucleotide sequence ID" value="NZ_JACYWE010000003.1"/>
</dbReference>
<evidence type="ECO:0000256" key="7">
    <source>
        <dbReference type="HAMAP-Rule" id="MF_00376"/>
    </source>
</evidence>
<dbReference type="InterPro" id="IPR043519">
    <property type="entry name" value="NT_sf"/>
</dbReference>
<dbReference type="HAMAP" id="MF_00376">
    <property type="entry name" value="Dephospho_CoA_kinase"/>
    <property type="match status" value="1"/>
</dbReference>
<keyword evidence="7 9" id="KW-0418">Kinase</keyword>
<organism evidence="9 10">
    <name type="scientific">Lolliginicoccus lacisalsi</name>
    <dbReference type="NCBI Taxonomy" id="2742202"/>
    <lineage>
        <taxon>Bacteria</taxon>
        <taxon>Bacillati</taxon>
        <taxon>Actinomycetota</taxon>
        <taxon>Actinomycetes</taxon>
        <taxon>Mycobacteriales</taxon>
        <taxon>Hoyosellaceae</taxon>
        <taxon>Lolliginicoccus</taxon>
    </lineage>
</organism>
<evidence type="ECO:0000256" key="6">
    <source>
        <dbReference type="ARBA" id="ARBA00022993"/>
    </source>
</evidence>
<comment type="function">
    <text evidence="7">Catalyzes the phosphorylation of the 3'-hydroxyl group of dephosphocoenzyme A to form coenzyme A.</text>
</comment>
<dbReference type="InterPro" id="IPR027417">
    <property type="entry name" value="P-loop_NTPase"/>
</dbReference>
<feature type="binding site" evidence="7">
    <location>
        <begin position="11"/>
        <end position="16"/>
    </location>
    <ligand>
        <name>ATP</name>
        <dbReference type="ChEBI" id="CHEBI:30616"/>
    </ligand>
</feature>
<dbReference type="GO" id="GO:0004140">
    <property type="term" value="F:dephospho-CoA kinase activity"/>
    <property type="evidence" value="ECO:0007669"/>
    <property type="project" value="UniProtKB-UniRule"/>
</dbReference>
<keyword evidence="6 7" id="KW-0173">Coenzyme A biosynthesis</keyword>
<dbReference type="NCBIfam" id="TIGR00152">
    <property type="entry name" value="dephospho-CoA kinase"/>
    <property type="match status" value="1"/>
</dbReference>
<dbReference type="AlphaFoldDB" id="A0A927PM12"/>
<comment type="pathway">
    <text evidence="7">Cofactor biosynthesis; coenzyme A biosynthesis; CoA from (R)-pantothenate: step 5/5.</text>
</comment>
<keyword evidence="3 7" id="KW-0963">Cytoplasm</keyword>
<gene>
    <name evidence="7" type="primary">coaE</name>
    <name evidence="9" type="ORF">HT102_07605</name>
</gene>
<dbReference type="NCBIfam" id="NF002879">
    <property type="entry name" value="PRK03333.1"/>
    <property type="match status" value="1"/>
</dbReference>
<dbReference type="Pfam" id="PF04229">
    <property type="entry name" value="GrpB"/>
    <property type="match status" value="1"/>
</dbReference>
<dbReference type="EC" id="2.7.1.24" evidence="7 8"/>
<dbReference type="InterPro" id="IPR007344">
    <property type="entry name" value="GrpB/CoaE"/>
</dbReference>
<dbReference type="Gene3D" id="3.30.460.10">
    <property type="entry name" value="Beta Polymerase, domain 2"/>
    <property type="match status" value="1"/>
</dbReference>
<evidence type="ECO:0000256" key="4">
    <source>
        <dbReference type="ARBA" id="ARBA00022741"/>
    </source>
</evidence>
<dbReference type="InterPro" id="IPR001977">
    <property type="entry name" value="Depp_CoAkinase"/>
</dbReference>
<evidence type="ECO:0000256" key="1">
    <source>
        <dbReference type="ARBA" id="ARBA00008826"/>
    </source>
</evidence>
<name>A0A927PM12_9ACTN</name>
<keyword evidence="5 7" id="KW-0067">ATP-binding</keyword>
<keyword evidence="4 7" id="KW-0547">Nucleotide-binding</keyword>
<keyword evidence="7 9" id="KW-0808">Transferase</keyword>
<accession>A0A927PM12</accession>
<evidence type="ECO:0000313" key="9">
    <source>
        <dbReference type="EMBL" id="MBD8506344.1"/>
    </source>
</evidence>
<comment type="similarity">
    <text evidence="7">Belongs to the CoaE family.</text>
</comment>
<comment type="catalytic activity">
    <reaction evidence="7">
        <text>3'-dephospho-CoA + ATP = ADP + CoA + H(+)</text>
        <dbReference type="Rhea" id="RHEA:18245"/>
        <dbReference type="ChEBI" id="CHEBI:15378"/>
        <dbReference type="ChEBI" id="CHEBI:30616"/>
        <dbReference type="ChEBI" id="CHEBI:57287"/>
        <dbReference type="ChEBI" id="CHEBI:57328"/>
        <dbReference type="ChEBI" id="CHEBI:456216"/>
        <dbReference type="EC" id="2.7.1.24"/>
    </reaction>
</comment>
<dbReference type="SUPFAM" id="SSF81301">
    <property type="entry name" value="Nucleotidyltransferase"/>
    <property type="match status" value="1"/>
</dbReference>
<evidence type="ECO:0000256" key="2">
    <source>
        <dbReference type="ARBA" id="ARBA00011058"/>
    </source>
</evidence>
<dbReference type="Proteomes" id="UP000642993">
    <property type="component" value="Unassembled WGS sequence"/>
</dbReference>
<dbReference type="PROSITE" id="PS51219">
    <property type="entry name" value="DPCK"/>
    <property type="match status" value="1"/>
</dbReference>
<comment type="subcellular location">
    <subcellularLocation>
        <location evidence="7">Cytoplasm</location>
    </subcellularLocation>
</comment>
<sequence>MLRVGLTGGIGAGKSTVSTRLAELGATIVDADKIAREVVEPGTPGLAELVEAFGPEILTSDGALDRPALAAVAFSNDQSRATLNSIVHPRVGARTAEIIAAAPPDGILIHDIPLLIENGLAPTCHLVLVVHAEEDQRVHRLTSSRGMPEADARARIAAQATDEQRRAAADIWLDNTEDREHLLQQVTAAWHDRLVPFERNLRTRTPVPPPIVPSEPDLEWAAQAARLVARLQLACGGTSATVEHIGPTAVAGLPAPDAIDIQVAVADQGQADELADRLAEAGFPRADSASAPRPVTDLLALHANADPGRPAIVQVQVAGSPGQRVAIALRDMLRADPEAREQYADRARRAAVGEAAPLDEWIEHARARLS</sequence>
<evidence type="ECO:0000313" key="10">
    <source>
        <dbReference type="Proteomes" id="UP000642993"/>
    </source>
</evidence>